<keyword evidence="3 5" id="KW-1133">Transmembrane helix</keyword>
<reference evidence="7 8" key="1">
    <citation type="journal article" date="2018" name="Gigascience">
        <title>Genomes of trombidid mites reveal novel predicted allergens and laterally-transferred genes associated with secondary metabolism.</title>
        <authorList>
            <person name="Dong X."/>
            <person name="Chaisiri K."/>
            <person name="Xia D."/>
            <person name="Armstrong S.D."/>
            <person name="Fang Y."/>
            <person name="Donnelly M.J."/>
            <person name="Kadowaki T."/>
            <person name="McGarry J.W."/>
            <person name="Darby A.C."/>
            <person name="Makepeace B.L."/>
        </authorList>
    </citation>
    <scope>NUCLEOTIDE SEQUENCE [LARGE SCALE GENOMIC DNA]</scope>
    <source>
        <strain evidence="7">UoL-UT</strain>
    </source>
</reference>
<sequence>MMLAELRTTPGKILMCLSFSLLVAHTIYLTTAFINASIKSFECVFVGILIHYFYLASFFWMNVMSFDVWRVFSESNKLVNKSSQFARYSLYAWLTPALIVMLSVTNEFIFSYNEFQPYYGLQNCWISQKKALLVFFALPLFLILFTNLLLFCFTIRSLKKTRKVTGILRNHRENQIKLYIKIALIMGLTWIFGLFASLMDSDVFWYLFILFNGSQGVFIFIAFTFKKKVIASIRGAVTKVESCSSTLSTRNDVSLNAHLQRTTLV</sequence>
<dbReference type="AlphaFoldDB" id="A0A443S903"/>
<evidence type="ECO:0000313" key="8">
    <source>
        <dbReference type="Proteomes" id="UP000288716"/>
    </source>
</evidence>
<keyword evidence="2 5" id="KW-0812">Transmembrane</keyword>
<dbReference type="PANTHER" id="PTHR45902">
    <property type="entry name" value="LATROPHILIN RECEPTOR-LIKE PROTEIN A"/>
    <property type="match status" value="1"/>
</dbReference>
<name>A0A443S903_9ACAR</name>
<gene>
    <name evidence="7" type="ORF">B4U80_09710</name>
</gene>
<feature type="transmembrane region" description="Helical" evidence="5">
    <location>
        <begin position="48"/>
        <end position="69"/>
    </location>
</feature>
<protein>
    <recommendedName>
        <fullName evidence="6">G-protein coupled receptors family 2 profile 2 domain-containing protein</fullName>
    </recommendedName>
</protein>
<dbReference type="EMBL" id="NCKV01005607">
    <property type="protein sequence ID" value="RWS23954.1"/>
    <property type="molecule type" value="Genomic_DNA"/>
</dbReference>
<comment type="caution">
    <text evidence="7">The sequence shown here is derived from an EMBL/GenBank/DDBJ whole genome shotgun (WGS) entry which is preliminary data.</text>
</comment>
<feature type="transmembrane region" description="Helical" evidence="5">
    <location>
        <begin position="204"/>
        <end position="225"/>
    </location>
</feature>
<dbReference type="Gene3D" id="1.20.1070.10">
    <property type="entry name" value="Rhodopsin 7-helix transmembrane proteins"/>
    <property type="match status" value="1"/>
</dbReference>
<feature type="transmembrane region" description="Helical" evidence="5">
    <location>
        <begin position="178"/>
        <end position="198"/>
    </location>
</feature>
<evidence type="ECO:0000259" key="6">
    <source>
        <dbReference type="PROSITE" id="PS50261"/>
    </source>
</evidence>
<dbReference type="CDD" id="cd15039">
    <property type="entry name" value="7tmB3_Methuselah-like"/>
    <property type="match status" value="1"/>
</dbReference>
<dbReference type="VEuPathDB" id="VectorBase:LDEU008085"/>
<dbReference type="InterPro" id="IPR053231">
    <property type="entry name" value="GPCR_LN-TM7"/>
</dbReference>
<evidence type="ECO:0000256" key="2">
    <source>
        <dbReference type="ARBA" id="ARBA00022692"/>
    </source>
</evidence>
<dbReference type="Proteomes" id="UP000288716">
    <property type="component" value="Unassembled WGS sequence"/>
</dbReference>
<dbReference type="GO" id="GO:0007166">
    <property type="term" value="P:cell surface receptor signaling pathway"/>
    <property type="evidence" value="ECO:0007669"/>
    <property type="project" value="InterPro"/>
</dbReference>
<keyword evidence="8" id="KW-1185">Reference proteome</keyword>
<feature type="transmembrane region" description="Helical" evidence="5">
    <location>
        <begin position="132"/>
        <end position="158"/>
    </location>
</feature>
<dbReference type="STRING" id="299467.A0A443S903"/>
<keyword evidence="4 5" id="KW-0472">Membrane</keyword>
<dbReference type="GO" id="GO:0016020">
    <property type="term" value="C:membrane"/>
    <property type="evidence" value="ECO:0007669"/>
    <property type="project" value="UniProtKB-SubCell"/>
</dbReference>
<feature type="domain" description="G-protein coupled receptors family 2 profile 2" evidence="6">
    <location>
        <begin position="1"/>
        <end position="227"/>
    </location>
</feature>
<dbReference type="InterPro" id="IPR017981">
    <property type="entry name" value="GPCR_2-like_7TM"/>
</dbReference>
<feature type="transmembrane region" description="Helical" evidence="5">
    <location>
        <begin position="90"/>
        <end position="112"/>
    </location>
</feature>
<proteinExistence type="predicted"/>
<dbReference type="Pfam" id="PF00002">
    <property type="entry name" value="7tm_2"/>
    <property type="match status" value="1"/>
</dbReference>
<organism evidence="7 8">
    <name type="scientific">Leptotrombidium deliense</name>
    <dbReference type="NCBI Taxonomy" id="299467"/>
    <lineage>
        <taxon>Eukaryota</taxon>
        <taxon>Metazoa</taxon>
        <taxon>Ecdysozoa</taxon>
        <taxon>Arthropoda</taxon>
        <taxon>Chelicerata</taxon>
        <taxon>Arachnida</taxon>
        <taxon>Acari</taxon>
        <taxon>Acariformes</taxon>
        <taxon>Trombidiformes</taxon>
        <taxon>Prostigmata</taxon>
        <taxon>Anystina</taxon>
        <taxon>Parasitengona</taxon>
        <taxon>Trombiculoidea</taxon>
        <taxon>Trombiculidae</taxon>
        <taxon>Leptotrombidium</taxon>
    </lineage>
</organism>
<evidence type="ECO:0000256" key="4">
    <source>
        <dbReference type="ARBA" id="ARBA00023136"/>
    </source>
</evidence>
<dbReference type="OrthoDB" id="6134459at2759"/>
<evidence type="ECO:0000256" key="1">
    <source>
        <dbReference type="ARBA" id="ARBA00004141"/>
    </source>
</evidence>
<accession>A0A443S903</accession>
<evidence type="ECO:0000313" key="7">
    <source>
        <dbReference type="EMBL" id="RWS23954.1"/>
    </source>
</evidence>
<evidence type="ECO:0000256" key="5">
    <source>
        <dbReference type="SAM" id="Phobius"/>
    </source>
</evidence>
<dbReference type="InterPro" id="IPR000832">
    <property type="entry name" value="GPCR_2_secretin-like"/>
</dbReference>
<comment type="subcellular location">
    <subcellularLocation>
        <location evidence="1">Membrane</location>
        <topology evidence="1">Multi-pass membrane protein</topology>
    </subcellularLocation>
</comment>
<dbReference type="PANTHER" id="PTHR45902:SF4">
    <property type="entry name" value="G-PROTEIN COUPLED RECEPTORS FAMILY 2 PROFILE 2 DOMAIN-CONTAINING PROTEIN"/>
    <property type="match status" value="1"/>
</dbReference>
<dbReference type="PROSITE" id="PS50261">
    <property type="entry name" value="G_PROTEIN_RECEP_F2_4"/>
    <property type="match status" value="1"/>
</dbReference>
<evidence type="ECO:0000256" key="3">
    <source>
        <dbReference type="ARBA" id="ARBA00022989"/>
    </source>
</evidence>
<dbReference type="GO" id="GO:0004930">
    <property type="term" value="F:G protein-coupled receptor activity"/>
    <property type="evidence" value="ECO:0007669"/>
    <property type="project" value="InterPro"/>
</dbReference>
<dbReference type="SUPFAM" id="SSF81321">
    <property type="entry name" value="Family A G protein-coupled receptor-like"/>
    <property type="match status" value="1"/>
</dbReference>